<dbReference type="PROSITE" id="PS51257">
    <property type="entry name" value="PROKAR_LIPOPROTEIN"/>
    <property type="match status" value="1"/>
</dbReference>
<dbReference type="Pfam" id="PF13511">
    <property type="entry name" value="DUF4124"/>
    <property type="match status" value="1"/>
</dbReference>
<feature type="chain" id="PRO_5031056064" evidence="1">
    <location>
        <begin position="20"/>
        <end position="101"/>
    </location>
</feature>
<feature type="signal peptide" evidence="1">
    <location>
        <begin position="1"/>
        <end position="19"/>
    </location>
</feature>
<evidence type="ECO:0000313" key="4">
    <source>
        <dbReference type="Proteomes" id="UP000522864"/>
    </source>
</evidence>
<protein>
    <submittedName>
        <fullName evidence="3">DUF4124 domain-containing protein</fullName>
    </submittedName>
</protein>
<gene>
    <name evidence="3" type="ORF">HX830_07135</name>
</gene>
<dbReference type="EMBL" id="JACAQA010000004">
    <property type="protein sequence ID" value="NWB84651.1"/>
    <property type="molecule type" value="Genomic_DNA"/>
</dbReference>
<proteinExistence type="predicted"/>
<reference evidence="3 4" key="1">
    <citation type="submission" date="2020-04" db="EMBL/GenBank/DDBJ databases">
        <title>Molecular characterization of pseudomonads from Agaricus bisporus reveal novel blotch 2 pathogens in Western Europe.</title>
        <authorList>
            <person name="Taparia T."/>
            <person name="Krijger M."/>
            <person name="Haynes E."/>
            <person name="Elpinstone J.G."/>
            <person name="Noble R."/>
            <person name="Van Der Wolf J."/>
        </authorList>
    </citation>
    <scope>NUCLEOTIDE SEQUENCE [LARGE SCALE GENOMIC DNA]</scope>
    <source>
        <strain evidence="3 4">G9001</strain>
    </source>
</reference>
<dbReference type="InterPro" id="IPR025392">
    <property type="entry name" value="DUF4124"/>
</dbReference>
<keyword evidence="1" id="KW-0732">Signal</keyword>
<sequence>MGRCLVFVLLLGASCSAFSADAYKCVSQDGKVSFAAQPCAPDQGVSSWQARTQRTQLHSVSADEAKADAINQRATKILQAGYHTRIIYKVNIVPGPGQKAP</sequence>
<name>A0A7Y7WNU5_9PSED</name>
<dbReference type="Proteomes" id="UP000522864">
    <property type="component" value="Unassembled WGS sequence"/>
</dbReference>
<evidence type="ECO:0000256" key="1">
    <source>
        <dbReference type="SAM" id="SignalP"/>
    </source>
</evidence>
<dbReference type="RefSeq" id="WP_103494561.1">
    <property type="nucleotide sequence ID" value="NZ_JACAQA010000004.1"/>
</dbReference>
<evidence type="ECO:0000259" key="2">
    <source>
        <dbReference type="Pfam" id="PF13511"/>
    </source>
</evidence>
<comment type="caution">
    <text evidence="3">The sequence shown here is derived from an EMBL/GenBank/DDBJ whole genome shotgun (WGS) entry which is preliminary data.</text>
</comment>
<feature type="domain" description="DUF4124" evidence="2">
    <location>
        <begin position="9"/>
        <end position="57"/>
    </location>
</feature>
<organism evidence="3 4">
    <name type="scientific">Pseudomonas gingeri</name>
    <dbReference type="NCBI Taxonomy" id="117681"/>
    <lineage>
        <taxon>Bacteria</taxon>
        <taxon>Pseudomonadati</taxon>
        <taxon>Pseudomonadota</taxon>
        <taxon>Gammaproteobacteria</taxon>
        <taxon>Pseudomonadales</taxon>
        <taxon>Pseudomonadaceae</taxon>
        <taxon>Pseudomonas</taxon>
    </lineage>
</organism>
<accession>A0A7Y7WNU5</accession>
<evidence type="ECO:0000313" key="3">
    <source>
        <dbReference type="EMBL" id="NWB84651.1"/>
    </source>
</evidence>
<dbReference type="AlphaFoldDB" id="A0A7Y7WNU5"/>